<name>A0A0F9UU07_9ZZZZ</name>
<organism evidence="1">
    <name type="scientific">marine sediment metagenome</name>
    <dbReference type="NCBI Taxonomy" id="412755"/>
    <lineage>
        <taxon>unclassified sequences</taxon>
        <taxon>metagenomes</taxon>
        <taxon>ecological metagenomes</taxon>
    </lineage>
</organism>
<proteinExistence type="predicted"/>
<evidence type="ECO:0000313" key="1">
    <source>
        <dbReference type="EMBL" id="KKN90957.1"/>
    </source>
</evidence>
<gene>
    <name evidence="1" type="ORF">LCGC14_0225410</name>
</gene>
<dbReference type="AlphaFoldDB" id="A0A0F9UU07"/>
<protein>
    <submittedName>
        <fullName evidence="1">Uncharacterized protein</fullName>
    </submittedName>
</protein>
<reference evidence="1" key="1">
    <citation type="journal article" date="2015" name="Nature">
        <title>Complex archaea that bridge the gap between prokaryotes and eukaryotes.</title>
        <authorList>
            <person name="Spang A."/>
            <person name="Saw J.H."/>
            <person name="Jorgensen S.L."/>
            <person name="Zaremba-Niedzwiedzka K."/>
            <person name="Martijn J."/>
            <person name="Lind A.E."/>
            <person name="van Eijk R."/>
            <person name="Schleper C."/>
            <person name="Guy L."/>
            <person name="Ettema T.J."/>
        </authorList>
    </citation>
    <scope>NUCLEOTIDE SEQUENCE</scope>
</reference>
<accession>A0A0F9UU07</accession>
<sequence length="113" mass="13481">MNMNREELEKKYGQVWDTQELQKDFKVHSFLAPHITCTRKSDNRKGIMMFQHMPRFYFNFIGEDGLTDDNRELKRKIDAGEKVTIREVLGIKNDNDLKEWTKDFIKRNGLEGL</sequence>
<dbReference type="EMBL" id="LAZR01000107">
    <property type="protein sequence ID" value="KKN90957.1"/>
    <property type="molecule type" value="Genomic_DNA"/>
</dbReference>
<comment type="caution">
    <text evidence="1">The sequence shown here is derived from an EMBL/GenBank/DDBJ whole genome shotgun (WGS) entry which is preliminary data.</text>
</comment>